<reference evidence="2" key="2">
    <citation type="submission" date="2018-10" db="UniProtKB">
        <authorList>
            <consortium name="EnsemblPlants"/>
        </authorList>
    </citation>
    <scope>IDENTIFICATION</scope>
</reference>
<dbReference type="InterPro" id="IPR046533">
    <property type="entry name" value="DUF6598"/>
</dbReference>
<dbReference type="Gramene" id="TraesCAD_scaffold_104012_01G000200.1">
    <property type="protein sequence ID" value="TraesCAD_scaffold_104012_01G000200.1"/>
    <property type="gene ID" value="TraesCAD_scaffold_104012_01G000200"/>
</dbReference>
<sequence length="387" mass="43491">MRSMLQRVAAGGRPERASSWTIFCDLQTCISEPLRVTHYALDAVRRLFCNRGMGRGRECAMGMERETVNTAEERTGQKQSADADYYDYYINLQAEYYLQVTDDNDRRNFEDSDHEEVDPDWPPPSLAIYYGGDSPNVDAAYCFSRDLVELLSVRPRFPFAGTFAAFNDRSAYYFSSPKGQQQRNVDSQGNLLLRAQGKAIEDAFQIKIEIPDGDNGIDYGYLVFRVNPYACNEVITRTILTACGRKIDVAFVPLYCAIQARVFVTLDLVAGAGSSTGGAIYYVYGEITAHHQFYGDKNAMLFYCEEGNKAEVVGGKLPLLRSWAAVPIYLDPLLIIKLSLHVSTNPEHDPDGHTISFQGDLSFDRDQYEKSICNAHHGAVKVRISYE</sequence>
<dbReference type="Gramene" id="TraesROB_scaffold_088936_01G000100.1">
    <property type="protein sequence ID" value="TraesROB_scaffold_088936_01G000100.1"/>
    <property type="gene ID" value="TraesROB_scaffold_088936_01G000100"/>
</dbReference>
<reference evidence="2" key="1">
    <citation type="submission" date="2018-08" db="EMBL/GenBank/DDBJ databases">
        <authorList>
            <person name="Rossello M."/>
        </authorList>
    </citation>
    <scope>NUCLEOTIDE SEQUENCE [LARGE SCALE GENOMIC DNA]</scope>
    <source>
        <strain evidence="2">cv. Chinese Spring</strain>
    </source>
</reference>
<dbReference type="Gramene" id="TraesCS4A03G0925500.1">
    <property type="protein sequence ID" value="TraesCS4A03G0925500.1.CDS"/>
    <property type="gene ID" value="TraesCS4A03G0925500"/>
</dbReference>
<dbReference type="STRING" id="4565.A0A3B6HZR4"/>
<evidence type="ECO:0000313" key="3">
    <source>
        <dbReference type="Proteomes" id="UP000019116"/>
    </source>
</evidence>
<dbReference type="OrthoDB" id="607900at2759"/>
<evidence type="ECO:0000313" key="2">
    <source>
        <dbReference type="EnsemblPlants" id="TraesCS4A02G373900.1"/>
    </source>
</evidence>
<dbReference type="AlphaFoldDB" id="A0A3B6HZR4"/>
<accession>A0A3B6HZR4</accession>
<name>A0A3B6HZR4_WHEAT</name>
<protein>
    <recommendedName>
        <fullName evidence="1">DUF6598 domain-containing protein</fullName>
    </recommendedName>
</protein>
<dbReference type="EnsemblPlants" id="TraesCS4A02G373900.1">
    <property type="protein sequence ID" value="TraesCS4A02G373900.1"/>
    <property type="gene ID" value="TraesCS4A02G373900"/>
</dbReference>
<feature type="domain" description="DUF6598" evidence="1">
    <location>
        <begin position="154"/>
        <end position="383"/>
    </location>
</feature>
<dbReference type="Pfam" id="PF20241">
    <property type="entry name" value="DUF6598"/>
    <property type="match status" value="1"/>
</dbReference>
<proteinExistence type="predicted"/>
<organism evidence="2">
    <name type="scientific">Triticum aestivum</name>
    <name type="common">Wheat</name>
    <dbReference type="NCBI Taxonomy" id="4565"/>
    <lineage>
        <taxon>Eukaryota</taxon>
        <taxon>Viridiplantae</taxon>
        <taxon>Streptophyta</taxon>
        <taxon>Embryophyta</taxon>
        <taxon>Tracheophyta</taxon>
        <taxon>Spermatophyta</taxon>
        <taxon>Magnoliopsida</taxon>
        <taxon>Liliopsida</taxon>
        <taxon>Poales</taxon>
        <taxon>Poaceae</taxon>
        <taxon>BOP clade</taxon>
        <taxon>Pooideae</taxon>
        <taxon>Triticodae</taxon>
        <taxon>Triticeae</taxon>
        <taxon>Triticinae</taxon>
        <taxon>Triticum</taxon>
    </lineage>
</organism>
<dbReference type="Gramene" id="TraesCS4A02G373900.1">
    <property type="protein sequence ID" value="TraesCS4A02G373900.1"/>
    <property type="gene ID" value="TraesCS4A02G373900"/>
</dbReference>
<evidence type="ECO:0000259" key="1">
    <source>
        <dbReference type="Pfam" id="PF20241"/>
    </source>
</evidence>
<dbReference type="Proteomes" id="UP000019116">
    <property type="component" value="Chromosome 4A"/>
</dbReference>
<keyword evidence="3" id="KW-1185">Reference proteome</keyword>